<sequence length="284" mass="31923">MLRTILDSAYRCHYASREGRSNSQVIPGVSLKHLRWRLPIRRAYRAVVEGGYGVEIGGPSALFRTVLPLYQFVRGLDGVNFSASTIWEGRIRGGQNFNYHHKKRGQQFITDATDLHGIDAARYDFALSSNCLEHIANPIKALLEWNRVLKAGGGLILVVPNKEHNFDHRRPVTTFEHLVDDFTRRVGEDDLTHLAEILALHDLRRDPPAGGLKHFRHRSLKNFQNRTLHHHVFDVGLIEETLDCAGFGIVDVTTTRTDFFALATKNADVASLPTQQVQDAAGST</sequence>
<dbReference type="RefSeq" id="WP_083095110.1">
    <property type="nucleotide sequence ID" value="NZ_AP022590.1"/>
</dbReference>
<dbReference type="SUPFAM" id="SSF53335">
    <property type="entry name" value="S-adenosyl-L-methionine-dependent methyltransferases"/>
    <property type="match status" value="1"/>
</dbReference>
<name>A0ABM7JWB4_MYCNT</name>
<dbReference type="Proteomes" id="UP000465812">
    <property type="component" value="Chromosome"/>
</dbReference>
<evidence type="ECO:0000313" key="2">
    <source>
        <dbReference type="Proteomes" id="UP000465812"/>
    </source>
</evidence>
<evidence type="ECO:0008006" key="3">
    <source>
        <dbReference type="Google" id="ProtNLM"/>
    </source>
</evidence>
<reference evidence="1 2" key="1">
    <citation type="journal article" date="2019" name="Emerg. Microbes Infect.">
        <title>Comprehensive subspecies identification of 175 nontuberculous mycobacteria species based on 7547 genomic profiles.</title>
        <authorList>
            <person name="Matsumoto Y."/>
            <person name="Kinjo T."/>
            <person name="Motooka D."/>
            <person name="Nabeya D."/>
            <person name="Jung N."/>
            <person name="Uechi K."/>
            <person name="Horii T."/>
            <person name="Iida T."/>
            <person name="Fujita J."/>
            <person name="Nakamura S."/>
        </authorList>
    </citation>
    <scope>NUCLEOTIDE SEQUENCE [LARGE SCALE GENOMIC DNA]</scope>
    <source>
        <strain evidence="1 2">JCM 18113</strain>
    </source>
</reference>
<evidence type="ECO:0000313" key="1">
    <source>
        <dbReference type="EMBL" id="BBY39871.1"/>
    </source>
</evidence>
<proteinExistence type="predicted"/>
<accession>A0ABM7JWB4</accession>
<dbReference type="Pfam" id="PF13489">
    <property type="entry name" value="Methyltransf_23"/>
    <property type="match status" value="1"/>
</dbReference>
<dbReference type="Gene3D" id="3.40.50.150">
    <property type="entry name" value="Vaccinia Virus protein VP39"/>
    <property type="match status" value="1"/>
</dbReference>
<protein>
    <recommendedName>
        <fullName evidence="3">Methyltransferase type 11 domain-containing protein</fullName>
    </recommendedName>
</protein>
<keyword evidence="2" id="KW-1185">Reference proteome</keyword>
<dbReference type="EMBL" id="AP022590">
    <property type="protein sequence ID" value="BBY39871.1"/>
    <property type="molecule type" value="Genomic_DNA"/>
</dbReference>
<gene>
    <name evidence="1" type="ORF">MMAN_40050</name>
</gene>
<organism evidence="1 2">
    <name type="scientific">Mycobacterium mantenii</name>
    <dbReference type="NCBI Taxonomy" id="560555"/>
    <lineage>
        <taxon>Bacteria</taxon>
        <taxon>Bacillati</taxon>
        <taxon>Actinomycetota</taxon>
        <taxon>Actinomycetes</taxon>
        <taxon>Mycobacteriales</taxon>
        <taxon>Mycobacteriaceae</taxon>
        <taxon>Mycobacterium</taxon>
        <taxon>Mycobacterium avium complex (MAC)</taxon>
    </lineage>
</organism>
<dbReference type="InterPro" id="IPR029063">
    <property type="entry name" value="SAM-dependent_MTases_sf"/>
</dbReference>